<evidence type="ECO:0000313" key="3">
    <source>
        <dbReference type="EMBL" id="MFD2189038.1"/>
    </source>
</evidence>
<accession>A0ABW5B140</accession>
<evidence type="ECO:0000256" key="1">
    <source>
        <dbReference type="SAM" id="Phobius"/>
    </source>
</evidence>
<name>A0ABW5B140_9FLAO</name>
<keyword evidence="1" id="KW-0812">Transmembrane</keyword>
<keyword evidence="1" id="KW-0472">Membrane</keyword>
<dbReference type="RefSeq" id="WP_378322071.1">
    <property type="nucleotide sequence ID" value="NZ_JBHUHY010000034.1"/>
</dbReference>
<feature type="transmembrane region" description="Helical" evidence="1">
    <location>
        <begin position="76"/>
        <end position="96"/>
    </location>
</feature>
<comment type="caution">
    <text evidence="3">The sequence shown here is derived from an EMBL/GenBank/DDBJ whole genome shotgun (WGS) entry which is preliminary data.</text>
</comment>
<dbReference type="EMBL" id="JBHUHY010000034">
    <property type="protein sequence ID" value="MFD2189038.1"/>
    <property type="molecule type" value="Genomic_DNA"/>
</dbReference>
<dbReference type="NCBIfam" id="NF037970">
    <property type="entry name" value="vanZ_1"/>
    <property type="match status" value="1"/>
</dbReference>
<gene>
    <name evidence="3" type="ORF">ACFSJT_19710</name>
</gene>
<evidence type="ECO:0000259" key="2">
    <source>
        <dbReference type="Pfam" id="PF04892"/>
    </source>
</evidence>
<organism evidence="3 4">
    <name type="scientific">Aquimarina celericrescens</name>
    <dbReference type="NCBI Taxonomy" id="1964542"/>
    <lineage>
        <taxon>Bacteria</taxon>
        <taxon>Pseudomonadati</taxon>
        <taxon>Bacteroidota</taxon>
        <taxon>Flavobacteriia</taxon>
        <taxon>Flavobacteriales</taxon>
        <taxon>Flavobacteriaceae</taxon>
        <taxon>Aquimarina</taxon>
    </lineage>
</organism>
<proteinExistence type="predicted"/>
<feature type="domain" description="VanZ-like" evidence="2">
    <location>
        <begin position="23"/>
        <end position="125"/>
    </location>
</feature>
<feature type="transmembrane region" description="Helical" evidence="1">
    <location>
        <begin position="108"/>
        <end position="125"/>
    </location>
</feature>
<feature type="transmembrane region" description="Helical" evidence="1">
    <location>
        <begin position="45"/>
        <end position="64"/>
    </location>
</feature>
<sequence>MVIKKLLGHRPLLALLILYSILITWASLARFIIPFKVGVQGGDKIGHFIAYFVFTMIWFLFFFFSEKRNESFRQSLIKSSLICFFYGGLMELLQMLLTNYRSPDWYDIIANTSGIIFVVVLLKVFESKLIILKKKKRLVT</sequence>
<dbReference type="PANTHER" id="PTHR28008">
    <property type="entry name" value="DOMAIN PROTEIN, PUTATIVE (AFU_ORTHOLOGUE AFUA_3G10980)-RELATED"/>
    <property type="match status" value="1"/>
</dbReference>
<dbReference type="Pfam" id="PF04892">
    <property type="entry name" value="VanZ"/>
    <property type="match status" value="1"/>
</dbReference>
<dbReference type="PANTHER" id="PTHR28008:SF1">
    <property type="entry name" value="DOMAIN PROTEIN, PUTATIVE (AFU_ORTHOLOGUE AFUA_3G10980)-RELATED"/>
    <property type="match status" value="1"/>
</dbReference>
<dbReference type="InterPro" id="IPR006976">
    <property type="entry name" value="VanZ-like"/>
</dbReference>
<dbReference type="Proteomes" id="UP001597344">
    <property type="component" value="Unassembled WGS sequence"/>
</dbReference>
<protein>
    <submittedName>
        <fullName evidence="3">VanZ family protein</fullName>
    </submittedName>
</protein>
<reference evidence="4" key="1">
    <citation type="journal article" date="2019" name="Int. J. Syst. Evol. Microbiol.">
        <title>The Global Catalogue of Microorganisms (GCM) 10K type strain sequencing project: providing services to taxonomists for standard genome sequencing and annotation.</title>
        <authorList>
            <consortium name="The Broad Institute Genomics Platform"/>
            <consortium name="The Broad Institute Genome Sequencing Center for Infectious Disease"/>
            <person name="Wu L."/>
            <person name="Ma J."/>
        </authorList>
    </citation>
    <scope>NUCLEOTIDE SEQUENCE [LARGE SCALE GENOMIC DNA]</scope>
    <source>
        <strain evidence="4">DT92</strain>
    </source>
</reference>
<keyword evidence="1" id="KW-1133">Transmembrane helix</keyword>
<keyword evidence="4" id="KW-1185">Reference proteome</keyword>
<evidence type="ECO:0000313" key="4">
    <source>
        <dbReference type="Proteomes" id="UP001597344"/>
    </source>
</evidence>
<feature type="transmembrane region" description="Helical" evidence="1">
    <location>
        <begin position="12"/>
        <end position="33"/>
    </location>
</feature>